<evidence type="ECO:0000256" key="14">
    <source>
        <dbReference type="PROSITE-ProRule" id="PRU10141"/>
    </source>
</evidence>
<evidence type="ECO:0000256" key="15">
    <source>
        <dbReference type="SAM" id="MobiDB-lite"/>
    </source>
</evidence>
<evidence type="ECO:0000256" key="6">
    <source>
        <dbReference type="ARBA" id="ARBA00022737"/>
    </source>
</evidence>
<evidence type="ECO:0000256" key="2">
    <source>
        <dbReference type="ARBA" id="ARBA00012513"/>
    </source>
</evidence>
<dbReference type="HOGENOM" id="CLU_123090_0_0_1"/>
<comment type="cofactor">
    <cofactor evidence="1">
        <name>Mg(2+)</name>
        <dbReference type="ChEBI" id="CHEBI:18420"/>
    </cofactor>
</comment>
<dbReference type="Pfam" id="PF00069">
    <property type="entry name" value="Pkinase"/>
    <property type="match status" value="1"/>
</dbReference>
<keyword evidence="18" id="KW-1185">Reference proteome</keyword>
<comment type="catalytic activity">
    <reaction evidence="12">
        <text>L-threonyl-[protein] + ATP = O-phospho-L-threonyl-[protein] + ADP + H(+)</text>
        <dbReference type="Rhea" id="RHEA:46608"/>
        <dbReference type="Rhea" id="RHEA-COMP:11060"/>
        <dbReference type="Rhea" id="RHEA-COMP:11605"/>
        <dbReference type="ChEBI" id="CHEBI:15378"/>
        <dbReference type="ChEBI" id="CHEBI:30013"/>
        <dbReference type="ChEBI" id="CHEBI:30616"/>
        <dbReference type="ChEBI" id="CHEBI:61977"/>
        <dbReference type="ChEBI" id="CHEBI:456216"/>
        <dbReference type="EC" id="2.7.11.1"/>
    </reaction>
</comment>
<comment type="similarity">
    <text evidence="11">Belongs to the protein kinase superfamily. Ser/Thr protein kinase family. CDPK subfamily.</text>
</comment>
<evidence type="ECO:0000256" key="5">
    <source>
        <dbReference type="ARBA" id="ARBA00022723"/>
    </source>
</evidence>
<evidence type="ECO:0000259" key="16">
    <source>
        <dbReference type="PROSITE" id="PS50011"/>
    </source>
</evidence>
<dbReference type="AlphaFoldDB" id="K3W829"/>
<evidence type="ECO:0000256" key="4">
    <source>
        <dbReference type="ARBA" id="ARBA00022679"/>
    </source>
</evidence>
<evidence type="ECO:0000256" key="10">
    <source>
        <dbReference type="ARBA" id="ARBA00022840"/>
    </source>
</evidence>
<evidence type="ECO:0000256" key="13">
    <source>
        <dbReference type="ARBA" id="ARBA00048679"/>
    </source>
</evidence>
<protein>
    <recommendedName>
        <fullName evidence="2">non-specific serine/threonine protein kinase</fullName>
        <ecNumber evidence="2">2.7.11.1</ecNumber>
    </recommendedName>
</protein>
<dbReference type="VEuPathDB" id="FungiDB:PYU1_G001120"/>
<feature type="compositionally biased region" description="Low complexity" evidence="15">
    <location>
        <begin position="22"/>
        <end position="38"/>
    </location>
</feature>
<reference evidence="18" key="1">
    <citation type="journal article" date="2010" name="Genome Biol.">
        <title>Genome sequence of the necrotrophic plant pathogen Pythium ultimum reveals original pathogenicity mechanisms and effector repertoire.</title>
        <authorList>
            <person name="Levesque C.A."/>
            <person name="Brouwer H."/>
            <person name="Cano L."/>
            <person name="Hamilton J.P."/>
            <person name="Holt C."/>
            <person name="Huitema E."/>
            <person name="Raffaele S."/>
            <person name="Robideau G.P."/>
            <person name="Thines M."/>
            <person name="Win J."/>
            <person name="Zerillo M.M."/>
            <person name="Beakes G.W."/>
            <person name="Boore J.L."/>
            <person name="Busam D."/>
            <person name="Dumas B."/>
            <person name="Ferriera S."/>
            <person name="Fuerstenberg S.I."/>
            <person name="Gachon C.M."/>
            <person name="Gaulin E."/>
            <person name="Govers F."/>
            <person name="Grenville-Briggs L."/>
            <person name="Horner N."/>
            <person name="Hostetler J."/>
            <person name="Jiang R.H."/>
            <person name="Johnson J."/>
            <person name="Krajaejun T."/>
            <person name="Lin H."/>
            <person name="Meijer H.J."/>
            <person name="Moore B."/>
            <person name="Morris P."/>
            <person name="Phuntmart V."/>
            <person name="Puiu D."/>
            <person name="Shetty J."/>
            <person name="Stajich J.E."/>
            <person name="Tripathy S."/>
            <person name="Wawra S."/>
            <person name="van West P."/>
            <person name="Whitty B.R."/>
            <person name="Coutinho P.M."/>
            <person name="Henrissat B."/>
            <person name="Martin F."/>
            <person name="Thomas P.D."/>
            <person name="Tyler B.M."/>
            <person name="De Vries R.P."/>
            <person name="Kamoun S."/>
            <person name="Yandell M."/>
            <person name="Tisserat N."/>
            <person name="Buell C.R."/>
        </authorList>
    </citation>
    <scope>NUCLEOTIDE SEQUENCE</scope>
    <source>
        <strain evidence="18">DAOM:BR144</strain>
    </source>
</reference>
<reference evidence="17" key="3">
    <citation type="submission" date="2015-02" db="UniProtKB">
        <authorList>
            <consortium name="EnsemblProtists"/>
        </authorList>
    </citation>
    <scope>IDENTIFICATION</scope>
    <source>
        <strain evidence="17">DAOM BR144</strain>
    </source>
</reference>
<feature type="region of interest" description="Disordered" evidence="15">
    <location>
        <begin position="13"/>
        <end position="42"/>
    </location>
</feature>
<dbReference type="GO" id="GO:0004674">
    <property type="term" value="F:protein serine/threonine kinase activity"/>
    <property type="evidence" value="ECO:0007669"/>
    <property type="project" value="UniProtKB-KW"/>
</dbReference>
<evidence type="ECO:0000313" key="18">
    <source>
        <dbReference type="Proteomes" id="UP000019132"/>
    </source>
</evidence>
<evidence type="ECO:0000256" key="7">
    <source>
        <dbReference type="ARBA" id="ARBA00022741"/>
    </source>
</evidence>
<keyword evidence="5" id="KW-0479">Metal-binding</keyword>
<dbReference type="eggNOG" id="KOG0032">
    <property type="taxonomic scope" value="Eukaryota"/>
</dbReference>
<keyword evidence="8" id="KW-0418">Kinase</keyword>
<dbReference type="InterPro" id="IPR011009">
    <property type="entry name" value="Kinase-like_dom_sf"/>
</dbReference>
<keyword evidence="9" id="KW-0106">Calcium</keyword>
<dbReference type="EC" id="2.7.11.1" evidence="2"/>
<keyword evidence="6" id="KW-0677">Repeat</keyword>
<evidence type="ECO:0000256" key="9">
    <source>
        <dbReference type="ARBA" id="ARBA00022837"/>
    </source>
</evidence>
<dbReference type="OMA" id="RESVHMK"/>
<sequence length="142" mass="15887">MDFVFCCFKGNAPSSPQPPKATEPATSTSVTVSEEPTTGAKSGKVTNYYTLGKVIGSGSYSVVREGVHKHSKEKFAIKCIKRSELTEEDDEAIMTEVAILQQMHHPNIMTLREFFVEPEYYYLVTEFVSGGELFDRIVEKVH</sequence>
<keyword evidence="4" id="KW-0808">Transferase</keyword>
<dbReference type="SMART" id="SM00220">
    <property type="entry name" value="S_TKc"/>
    <property type="match status" value="1"/>
</dbReference>
<dbReference type="EMBL" id="GL376620">
    <property type="status" value="NOT_ANNOTATED_CDS"/>
    <property type="molecule type" value="Genomic_DNA"/>
</dbReference>
<accession>K3W829</accession>
<evidence type="ECO:0000256" key="1">
    <source>
        <dbReference type="ARBA" id="ARBA00001946"/>
    </source>
</evidence>
<proteinExistence type="inferred from homology"/>
<dbReference type="Proteomes" id="UP000019132">
    <property type="component" value="Unassembled WGS sequence"/>
</dbReference>
<name>K3W829_GLOUD</name>
<dbReference type="GO" id="GO:0005524">
    <property type="term" value="F:ATP binding"/>
    <property type="evidence" value="ECO:0007669"/>
    <property type="project" value="UniProtKB-UniRule"/>
</dbReference>
<dbReference type="SUPFAM" id="SSF56112">
    <property type="entry name" value="Protein kinase-like (PK-like)"/>
    <property type="match status" value="1"/>
</dbReference>
<feature type="binding site" evidence="14">
    <location>
        <position position="78"/>
    </location>
    <ligand>
        <name>ATP</name>
        <dbReference type="ChEBI" id="CHEBI:30616"/>
    </ligand>
</feature>
<feature type="domain" description="Protein kinase" evidence="16">
    <location>
        <begin position="49"/>
        <end position="142"/>
    </location>
</feature>
<dbReference type="InParanoid" id="K3W829"/>
<reference evidence="18" key="2">
    <citation type="submission" date="2010-04" db="EMBL/GenBank/DDBJ databases">
        <authorList>
            <person name="Buell R."/>
            <person name="Hamilton J."/>
            <person name="Hostetler J."/>
        </authorList>
    </citation>
    <scope>NUCLEOTIDE SEQUENCE [LARGE SCALE GENOMIC DNA]</scope>
    <source>
        <strain evidence="18">DAOM:BR144</strain>
    </source>
</reference>
<evidence type="ECO:0000256" key="12">
    <source>
        <dbReference type="ARBA" id="ARBA00047899"/>
    </source>
</evidence>
<keyword evidence="7 14" id="KW-0547">Nucleotide-binding</keyword>
<dbReference type="InterPro" id="IPR017441">
    <property type="entry name" value="Protein_kinase_ATP_BS"/>
</dbReference>
<dbReference type="Gene3D" id="3.30.200.20">
    <property type="entry name" value="Phosphorylase Kinase, domain 1"/>
    <property type="match status" value="1"/>
</dbReference>
<evidence type="ECO:0000256" key="11">
    <source>
        <dbReference type="ARBA" id="ARBA00024334"/>
    </source>
</evidence>
<dbReference type="EnsemblProtists" id="PYU1_T001120">
    <property type="protein sequence ID" value="PYU1_T001120"/>
    <property type="gene ID" value="PYU1_G001120"/>
</dbReference>
<dbReference type="PROSITE" id="PS50011">
    <property type="entry name" value="PROTEIN_KINASE_DOM"/>
    <property type="match status" value="1"/>
</dbReference>
<dbReference type="InterPro" id="IPR000719">
    <property type="entry name" value="Prot_kinase_dom"/>
</dbReference>
<dbReference type="GO" id="GO:0046872">
    <property type="term" value="F:metal ion binding"/>
    <property type="evidence" value="ECO:0007669"/>
    <property type="project" value="UniProtKB-KW"/>
</dbReference>
<evidence type="ECO:0000313" key="17">
    <source>
        <dbReference type="EnsemblProtists" id="PYU1_T001120"/>
    </source>
</evidence>
<organism evidence="17 18">
    <name type="scientific">Globisporangium ultimum (strain ATCC 200006 / CBS 805.95 / DAOM BR144)</name>
    <name type="common">Pythium ultimum</name>
    <dbReference type="NCBI Taxonomy" id="431595"/>
    <lineage>
        <taxon>Eukaryota</taxon>
        <taxon>Sar</taxon>
        <taxon>Stramenopiles</taxon>
        <taxon>Oomycota</taxon>
        <taxon>Peronosporomycetes</taxon>
        <taxon>Pythiales</taxon>
        <taxon>Pythiaceae</taxon>
        <taxon>Globisporangium</taxon>
    </lineage>
</organism>
<dbReference type="FunFam" id="3.30.200.20:FF:000315">
    <property type="entry name" value="Calcium-dependent protein kinase 3"/>
    <property type="match status" value="1"/>
</dbReference>
<dbReference type="PROSITE" id="PS00107">
    <property type="entry name" value="PROTEIN_KINASE_ATP"/>
    <property type="match status" value="1"/>
</dbReference>
<keyword evidence="10 14" id="KW-0067">ATP-binding</keyword>
<evidence type="ECO:0000256" key="8">
    <source>
        <dbReference type="ARBA" id="ARBA00022777"/>
    </source>
</evidence>
<dbReference type="STRING" id="431595.K3W829"/>
<comment type="catalytic activity">
    <reaction evidence="13">
        <text>L-seryl-[protein] + ATP = O-phospho-L-seryl-[protein] + ADP + H(+)</text>
        <dbReference type="Rhea" id="RHEA:17989"/>
        <dbReference type="Rhea" id="RHEA-COMP:9863"/>
        <dbReference type="Rhea" id="RHEA-COMP:11604"/>
        <dbReference type="ChEBI" id="CHEBI:15378"/>
        <dbReference type="ChEBI" id="CHEBI:29999"/>
        <dbReference type="ChEBI" id="CHEBI:30616"/>
        <dbReference type="ChEBI" id="CHEBI:83421"/>
        <dbReference type="ChEBI" id="CHEBI:456216"/>
        <dbReference type="EC" id="2.7.11.1"/>
    </reaction>
</comment>
<evidence type="ECO:0000256" key="3">
    <source>
        <dbReference type="ARBA" id="ARBA00022527"/>
    </source>
</evidence>
<dbReference type="PANTHER" id="PTHR24347">
    <property type="entry name" value="SERINE/THREONINE-PROTEIN KINASE"/>
    <property type="match status" value="1"/>
</dbReference>
<keyword evidence="3" id="KW-0723">Serine/threonine-protein kinase</keyword>